<keyword evidence="3" id="KW-0238">DNA-binding</keyword>
<evidence type="ECO:0000256" key="3">
    <source>
        <dbReference type="ARBA" id="ARBA00023125"/>
    </source>
</evidence>
<dbReference type="Pfam" id="PF00126">
    <property type="entry name" value="HTH_1"/>
    <property type="match status" value="1"/>
</dbReference>
<accession>A0ABP7CPG9</accession>
<dbReference type="Gene3D" id="3.40.190.10">
    <property type="entry name" value="Periplasmic binding protein-like II"/>
    <property type="match status" value="2"/>
</dbReference>
<dbReference type="InterPro" id="IPR036390">
    <property type="entry name" value="WH_DNA-bd_sf"/>
</dbReference>
<dbReference type="InterPro" id="IPR000847">
    <property type="entry name" value="LysR_HTH_N"/>
</dbReference>
<evidence type="ECO:0000256" key="2">
    <source>
        <dbReference type="ARBA" id="ARBA00023015"/>
    </source>
</evidence>
<comment type="similarity">
    <text evidence="1">Belongs to the LysR transcriptional regulatory family.</text>
</comment>
<evidence type="ECO:0000256" key="1">
    <source>
        <dbReference type="ARBA" id="ARBA00009437"/>
    </source>
</evidence>
<protein>
    <submittedName>
        <fullName evidence="6">LysR family transcriptional regulator</fullName>
    </submittedName>
</protein>
<proteinExistence type="inferred from homology"/>
<dbReference type="InterPro" id="IPR036388">
    <property type="entry name" value="WH-like_DNA-bd_sf"/>
</dbReference>
<evidence type="ECO:0000259" key="5">
    <source>
        <dbReference type="PROSITE" id="PS50931"/>
    </source>
</evidence>
<dbReference type="PROSITE" id="PS50931">
    <property type="entry name" value="HTH_LYSR"/>
    <property type="match status" value="1"/>
</dbReference>
<dbReference type="EMBL" id="BAABEO010000020">
    <property type="protein sequence ID" value="GAA3692448.1"/>
    <property type="molecule type" value="Genomic_DNA"/>
</dbReference>
<dbReference type="InterPro" id="IPR005119">
    <property type="entry name" value="LysR_subst-bd"/>
</dbReference>
<keyword evidence="2" id="KW-0805">Transcription regulation</keyword>
<name>A0ABP7CPG9_9MICC</name>
<dbReference type="Gene3D" id="1.10.10.10">
    <property type="entry name" value="Winged helix-like DNA-binding domain superfamily/Winged helix DNA-binding domain"/>
    <property type="match status" value="1"/>
</dbReference>
<evidence type="ECO:0000313" key="7">
    <source>
        <dbReference type="Proteomes" id="UP001500752"/>
    </source>
</evidence>
<comment type="caution">
    <text evidence="6">The sequence shown here is derived from an EMBL/GenBank/DDBJ whole genome shotgun (WGS) entry which is preliminary data.</text>
</comment>
<dbReference type="RefSeq" id="WP_345152372.1">
    <property type="nucleotide sequence ID" value="NZ_BAABEO010000020.1"/>
</dbReference>
<organism evidence="6 7">
    <name type="scientific">Arthrobacter ginkgonis</name>
    <dbReference type="NCBI Taxonomy" id="1630594"/>
    <lineage>
        <taxon>Bacteria</taxon>
        <taxon>Bacillati</taxon>
        <taxon>Actinomycetota</taxon>
        <taxon>Actinomycetes</taxon>
        <taxon>Micrococcales</taxon>
        <taxon>Micrococcaceae</taxon>
        <taxon>Arthrobacter</taxon>
    </lineage>
</organism>
<keyword evidence="4" id="KW-0804">Transcription</keyword>
<keyword evidence="7" id="KW-1185">Reference proteome</keyword>
<evidence type="ECO:0000256" key="4">
    <source>
        <dbReference type="ARBA" id="ARBA00023163"/>
    </source>
</evidence>
<sequence length="308" mass="32006">MPRETPPRQPAHQWLQLPAVRLLVAIADSGSLSAGARSIGMAQSNASRAVATLERRLGYPLLSRSTRGSRLTVEGTLTVEWAREVIDAVERLSAGAAALAATTATELVVGASMTVAEYLAPGWISTYRSGHPDVQTTLRISNSRDVIEGVRSGELALGFIETPDTPGDIRSLRIVADRLVVVVSPGHPWAGRTAPLTLEELASTSLVEREEGSGTRAALDAAIGPGRARPVAELNSNSAICQSVIAGLGPAVLSNLAVQGALRDGRLLQVPVAGGTLGRDLRAIWFGGHRPAGAAGHLLDIALQAAAA</sequence>
<gene>
    <name evidence="6" type="ORF">GCM10023081_32440</name>
</gene>
<reference evidence="7" key="1">
    <citation type="journal article" date="2019" name="Int. J. Syst. Evol. Microbiol.">
        <title>The Global Catalogue of Microorganisms (GCM) 10K type strain sequencing project: providing services to taxonomists for standard genome sequencing and annotation.</title>
        <authorList>
            <consortium name="The Broad Institute Genomics Platform"/>
            <consortium name="The Broad Institute Genome Sequencing Center for Infectious Disease"/>
            <person name="Wu L."/>
            <person name="Ma J."/>
        </authorList>
    </citation>
    <scope>NUCLEOTIDE SEQUENCE [LARGE SCALE GENOMIC DNA]</scope>
    <source>
        <strain evidence="7">JCM 30742</strain>
    </source>
</reference>
<evidence type="ECO:0000313" key="6">
    <source>
        <dbReference type="EMBL" id="GAA3692448.1"/>
    </source>
</evidence>
<dbReference type="PANTHER" id="PTHR30126:SF39">
    <property type="entry name" value="HTH-TYPE TRANSCRIPTIONAL REGULATOR CYSL"/>
    <property type="match status" value="1"/>
</dbReference>
<feature type="domain" description="HTH lysR-type" evidence="5">
    <location>
        <begin position="15"/>
        <end position="72"/>
    </location>
</feature>
<dbReference type="SUPFAM" id="SSF46785">
    <property type="entry name" value="Winged helix' DNA-binding domain"/>
    <property type="match status" value="1"/>
</dbReference>
<dbReference type="Proteomes" id="UP001500752">
    <property type="component" value="Unassembled WGS sequence"/>
</dbReference>
<dbReference type="SUPFAM" id="SSF53850">
    <property type="entry name" value="Periplasmic binding protein-like II"/>
    <property type="match status" value="1"/>
</dbReference>
<dbReference type="Pfam" id="PF03466">
    <property type="entry name" value="LysR_substrate"/>
    <property type="match status" value="1"/>
</dbReference>
<dbReference type="PANTHER" id="PTHR30126">
    <property type="entry name" value="HTH-TYPE TRANSCRIPTIONAL REGULATOR"/>
    <property type="match status" value="1"/>
</dbReference>